<dbReference type="InterPro" id="IPR050835">
    <property type="entry name" value="ABC_transporter_sub-D"/>
</dbReference>
<evidence type="ECO:0000313" key="12">
    <source>
        <dbReference type="EMBL" id="KAK6734065.1"/>
    </source>
</evidence>
<feature type="transmembrane region" description="Helical" evidence="9">
    <location>
        <begin position="180"/>
        <end position="198"/>
    </location>
</feature>
<evidence type="ECO:0000259" key="10">
    <source>
        <dbReference type="PROSITE" id="PS50893"/>
    </source>
</evidence>
<dbReference type="EMBL" id="JAVFWL010000002">
    <property type="protein sequence ID" value="KAK6734065.1"/>
    <property type="molecule type" value="Genomic_DNA"/>
</dbReference>
<evidence type="ECO:0000256" key="7">
    <source>
        <dbReference type="ARBA" id="ARBA00023136"/>
    </source>
</evidence>
<evidence type="ECO:0000256" key="8">
    <source>
        <dbReference type="SAM" id="MobiDB-lite"/>
    </source>
</evidence>
<feature type="domain" description="ABC transporter" evidence="10">
    <location>
        <begin position="389"/>
        <end position="634"/>
    </location>
</feature>
<protein>
    <recommendedName>
        <fullName evidence="14">ABC transporter, ATP-binding protein</fullName>
    </recommendedName>
</protein>
<evidence type="ECO:0000259" key="11">
    <source>
        <dbReference type="PROSITE" id="PS50929"/>
    </source>
</evidence>
<dbReference type="SUPFAM" id="SSF52540">
    <property type="entry name" value="P-loop containing nucleoside triphosphate hydrolases"/>
    <property type="match status" value="1"/>
</dbReference>
<sequence>MGKISRTEKNYRFGWQVIANLAKLTPLLYSKLRYTLCFTVLTLATAISNEIMAQKSGTLMGRFYKNLLQKDESAFWHTFTLATLICVGQCLLLGGIAFFSWSLYLCFRPNLVKSLHDLYFSNNLYYTLNSVDDKGIDNPDQRITQDVEKLCRLLATKITPSLLVAPFVIGYYTFKTWQTAGGFGVGIIYGYFVVGAILNRIMISPVTKWAAKVEKAEGDFRFKHVSIRNYAEESAFYRAADFEKASCDEAFSVLWNRQLRFVLWQFPTQVFQYFFNYYGGVLSYAIQIFPIFIFKTYADLDDASLGEKISNNAFYYIYLINSFTRLTDLALSIGELGGYVLRVSEIVNCTTEKDGLDNEGFTEFDDNDNTQDDFLFDNDSAGFDLSFSVRGLSYGKPCDDDDILVSDEYSYLTVDVPVNKNLIITGPSGAGKSSLLRVLANLWPSKAGTIRRCLPESAYFFLPQRPYLPVGRLCLRKQMCFPHTSAYTIDDEKDAESRRLVQILCDLRLTSLIETCGGLDMDVDFEWQDTLSPGEQQRLSFARVLFHSPKVAVLDEATSSIDVEDERNLYELLKENKISYISTGHRETLPHFHDIELKLGRYFSSTALCAHGQPPALSSPEERSDTELTLMGRM</sequence>
<feature type="transmembrane region" description="Helical" evidence="9">
    <location>
        <begin position="32"/>
        <end position="54"/>
    </location>
</feature>
<keyword evidence="6 9" id="KW-1133">Transmembrane helix</keyword>
<feature type="domain" description="ABC transmembrane type-1" evidence="11">
    <location>
        <begin position="59"/>
        <end position="286"/>
    </location>
</feature>
<evidence type="ECO:0000256" key="4">
    <source>
        <dbReference type="ARBA" id="ARBA00022741"/>
    </source>
</evidence>
<dbReference type="PROSITE" id="PS50929">
    <property type="entry name" value="ABC_TM1F"/>
    <property type="match status" value="1"/>
</dbReference>
<dbReference type="PROSITE" id="PS00211">
    <property type="entry name" value="ABC_TRANSPORTER_1"/>
    <property type="match status" value="1"/>
</dbReference>
<dbReference type="InterPro" id="IPR011527">
    <property type="entry name" value="ABC1_TM_dom"/>
</dbReference>
<keyword evidence="3 9" id="KW-0812">Transmembrane</keyword>
<name>A0ABR1C7C8_NECAM</name>
<dbReference type="InterPro" id="IPR017871">
    <property type="entry name" value="ABC_transporter-like_CS"/>
</dbReference>
<evidence type="ECO:0000256" key="2">
    <source>
        <dbReference type="ARBA" id="ARBA00022448"/>
    </source>
</evidence>
<dbReference type="InterPro" id="IPR003439">
    <property type="entry name" value="ABC_transporter-like_ATP-bd"/>
</dbReference>
<dbReference type="InterPro" id="IPR036640">
    <property type="entry name" value="ABC1_TM_sf"/>
</dbReference>
<keyword evidence="13" id="KW-1185">Reference proteome</keyword>
<proteinExistence type="inferred from homology"/>
<dbReference type="CDD" id="cd03223">
    <property type="entry name" value="ABCD_peroxisomal_ALDP"/>
    <property type="match status" value="1"/>
</dbReference>
<evidence type="ECO:0008006" key="14">
    <source>
        <dbReference type="Google" id="ProtNLM"/>
    </source>
</evidence>
<comment type="caution">
    <text evidence="12">The sequence shown here is derived from an EMBL/GenBank/DDBJ whole genome shotgun (WGS) entry which is preliminary data.</text>
</comment>
<dbReference type="Proteomes" id="UP001303046">
    <property type="component" value="Unassembled WGS sequence"/>
</dbReference>
<feature type="region of interest" description="Disordered" evidence="8">
    <location>
        <begin position="612"/>
        <end position="634"/>
    </location>
</feature>
<keyword evidence="7 9" id="KW-0472">Membrane</keyword>
<gene>
    <name evidence="12" type="primary">Necator_chrII.g5481</name>
    <name evidence="12" type="ORF">RB195_017688</name>
</gene>
<evidence type="ECO:0000256" key="1">
    <source>
        <dbReference type="ARBA" id="ARBA00008575"/>
    </source>
</evidence>
<dbReference type="PROSITE" id="PS50893">
    <property type="entry name" value="ABC_TRANSPORTER_2"/>
    <property type="match status" value="1"/>
</dbReference>
<dbReference type="SMART" id="SM00382">
    <property type="entry name" value="AAA"/>
    <property type="match status" value="1"/>
</dbReference>
<organism evidence="12 13">
    <name type="scientific">Necator americanus</name>
    <name type="common">Human hookworm</name>
    <dbReference type="NCBI Taxonomy" id="51031"/>
    <lineage>
        <taxon>Eukaryota</taxon>
        <taxon>Metazoa</taxon>
        <taxon>Ecdysozoa</taxon>
        <taxon>Nematoda</taxon>
        <taxon>Chromadorea</taxon>
        <taxon>Rhabditida</taxon>
        <taxon>Rhabditina</taxon>
        <taxon>Rhabditomorpha</taxon>
        <taxon>Strongyloidea</taxon>
        <taxon>Ancylostomatidae</taxon>
        <taxon>Bunostominae</taxon>
        <taxon>Necator</taxon>
    </lineage>
</organism>
<dbReference type="PANTHER" id="PTHR11384">
    <property type="entry name" value="ATP-BINDING CASSETTE, SUB-FAMILY D MEMBER"/>
    <property type="match status" value="1"/>
</dbReference>
<dbReference type="Gene3D" id="3.40.50.300">
    <property type="entry name" value="P-loop containing nucleotide triphosphate hydrolases"/>
    <property type="match status" value="1"/>
</dbReference>
<dbReference type="SUPFAM" id="SSF90123">
    <property type="entry name" value="ABC transporter transmembrane region"/>
    <property type="match status" value="1"/>
</dbReference>
<dbReference type="Gene3D" id="1.20.1560.10">
    <property type="entry name" value="ABC transporter type 1, transmembrane domain"/>
    <property type="match status" value="1"/>
</dbReference>
<keyword evidence="5" id="KW-0067">ATP-binding</keyword>
<reference evidence="12 13" key="1">
    <citation type="submission" date="2023-08" db="EMBL/GenBank/DDBJ databases">
        <title>A Necator americanus chromosomal reference genome.</title>
        <authorList>
            <person name="Ilik V."/>
            <person name="Petrzelkova K.J."/>
            <person name="Pardy F."/>
            <person name="Fuh T."/>
            <person name="Niatou-Singa F.S."/>
            <person name="Gouil Q."/>
            <person name="Baker L."/>
            <person name="Ritchie M.E."/>
            <person name="Jex A.R."/>
            <person name="Gazzola D."/>
            <person name="Li H."/>
            <person name="Toshio Fujiwara R."/>
            <person name="Zhan B."/>
            <person name="Aroian R.V."/>
            <person name="Pafco B."/>
            <person name="Schwarz E.M."/>
        </authorList>
    </citation>
    <scope>NUCLEOTIDE SEQUENCE [LARGE SCALE GENOMIC DNA]</scope>
    <source>
        <strain evidence="12 13">Aroian</strain>
        <tissue evidence="12">Whole animal</tissue>
    </source>
</reference>
<comment type="similarity">
    <text evidence="1">Belongs to the ABC transporter superfamily. ABCD family. Peroxisomal fatty acyl CoA transporter (TC 3.A.1.203) subfamily.</text>
</comment>
<feature type="transmembrane region" description="Helical" evidence="9">
    <location>
        <begin position="154"/>
        <end position="174"/>
    </location>
</feature>
<evidence type="ECO:0000256" key="9">
    <source>
        <dbReference type="SAM" id="Phobius"/>
    </source>
</evidence>
<evidence type="ECO:0000256" key="5">
    <source>
        <dbReference type="ARBA" id="ARBA00022840"/>
    </source>
</evidence>
<accession>A0ABR1C7C8</accession>
<dbReference type="Pfam" id="PF00005">
    <property type="entry name" value="ABC_tran"/>
    <property type="match status" value="1"/>
</dbReference>
<evidence type="ECO:0000256" key="6">
    <source>
        <dbReference type="ARBA" id="ARBA00022989"/>
    </source>
</evidence>
<dbReference type="InterPro" id="IPR027417">
    <property type="entry name" value="P-loop_NTPase"/>
</dbReference>
<keyword evidence="4" id="KW-0547">Nucleotide-binding</keyword>
<feature type="transmembrane region" description="Helical" evidence="9">
    <location>
        <begin position="74"/>
        <end position="107"/>
    </location>
</feature>
<dbReference type="InterPro" id="IPR003593">
    <property type="entry name" value="AAA+_ATPase"/>
</dbReference>
<dbReference type="PANTHER" id="PTHR11384:SF65">
    <property type="entry name" value="ABC TRANSPORTER DOMAIN-CONTAINING PROTEIN"/>
    <property type="match status" value="1"/>
</dbReference>
<evidence type="ECO:0000256" key="3">
    <source>
        <dbReference type="ARBA" id="ARBA00022692"/>
    </source>
</evidence>
<keyword evidence="2" id="KW-0813">Transport</keyword>
<evidence type="ECO:0000313" key="13">
    <source>
        <dbReference type="Proteomes" id="UP001303046"/>
    </source>
</evidence>
<dbReference type="Pfam" id="PF06472">
    <property type="entry name" value="ABC_membrane_2"/>
    <property type="match status" value="1"/>
</dbReference>